<dbReference type="EMBL" id="CAJJDO010000092">
    <property type="protein sequence ID" value="CAD8188625.1"/>
    <property type="molecule type" value="Genomic_DNA"/>
</dbReference>
<dbReference type="GO" id="GO:0097361">
    <property type="term" value="C:cytosolic [4Fe-4S] assembly targeting complex"/>
    <property type="evidence" value="ECO:0007669"/>
    <property type="project" value="TreeGrafter"/>
</dbReference>
<keyword evidence="3" id="KW-1185">Reference proteome</keyword>
<evidence type="ECO:0000256" key="1">
    <source>
        <dbReference type="PROSITE-ProRule" id="PRU00221"/>
    </source>
</evidence>
<evidence type="ECO:0008006" key="4">
    <source>
        <dbReference type="Google" id="ProtNLM"/>
    </source>
</evidence>
<sequence>MFKPKMIENEKSLQCSYKHNLPIVQVVLNPLLEKEQRLLCNECLDNVDIEGKAVGFKKIIQMIEEQQKLRIDQVENIIIINIKQIELIQNQIDQLKQNIIQQLDQLKFIVHNWINNLQSIGLRYQTYSFHEELENIINNRNNLKMNENLLIKDIYEEYNNWYSKLALKLELFNEFPEYKYNNCKEILLNHQLMIQKFDLISNKKDEQQILLSEDNIILKQTDFSVKQNEHCISIAFNSSDSIMVSTNESIINVWKFYNGKLELLQRLKQHTDWVNALVFSKKQNSFISCSSDNTIRIWKVQGANDWISSFLYEKHTDRVYCMTVNQNEDQLFSGSLDKTIIVWKLDFKQNQLIYQYSLEKHDQKIQSLSLNQSERQLVSCAGQIIIWERGLNNKMEFKYFVNLPDNIYGQNIQFIKENQFVLYPGSKQVDEIFIFEQEEGEYQENQEKKIQINQNKNIQNMYLFPIVYNKQSNLMIVRHKACIYFIRELNNGKFKIVEQLNLNTNSIYGAVTNNSQHLVFWDNYKGEYSIYELQYK</sequence>
<evidence type="ECO:0000313" key="2">
    <source>
        <dbReference type="EMBL" id="CAD8188625.1"/>
    </source>
</evidence>
<dbReference type="PROSITE" id="PS50294">
    <property type="entry name" value="WD_REPEATS_REGION"/>
    <property type="match status" value="2"/>
</dbReference>
<dbReference type="InterPro" id="IPR001680">
    <property type="entry name" value="WD40_rpt"/>
</dbReference>
<dbReference type="OrthoDB" id="290798at2759"/>
<gene>
    <name evidence="2" type="ORF">PPENT_87.1.T0920006</name>
</gene>
<dbReference type="PANTHER" id="PTHR19920:SF0">
    <property type="entry name" value="CYTOSOLIC IRON-SULFUR PROTEIN ASSEMBLY PROTEIN CIAO1-RELATED"/>
    <property type="match status" value="1"/>
</dbReference>
<comment type="caution">
    <text evidence="2">The sequence shown here is derived from an EMBL/GenBank/DDBJ whole genome shotgun (WGS) entry which is preliminary data.</text>
</comment>
<organism evidence="2 3">
    <name type="scientific">Paramecium pentaurelia</name>
    <dbReference type="NCBI Taxonomy" id="43138"/>
    <lineage>
        <taxon>Eukaryota</taxon>
        <taxon>Sar</taxon>
        <taxon>Alveolata</taxon>
        <taxon>Ciliophora</taxon>
        <taxon>Intramacronucleata</taxon>
        <taxon>Oligohymenophorea</taxon>
        <taxon>Peniculida</taxon>
        <taxon>Parameciidae</taxon>
        <taxon>Paramecium</taxon>
    </lineage>
</organism>
<evidence type="ECO:0000313" key="3">
    <source>
        <dbReference type="Proteomes" id="UP000689195"/>
    </source>
</evidence>
<dbReference type="PROSITE" id="PS50082">
    <property type="entry name" value="WD_REPEATS_2"/>
    <property type="match status" value="2"/>
</dbReference>
<dbReference type="Pfam" id="PF00400">
    <property type="entry name" value="WD40"/>
    <property type="match status" value="2"/>
</dbReference>
<dbReference type="GO" id="GO:0016226">
    <property type="term" value="P:iron-sulfur cluster assembly"/>
    <property type="evidence" value="ECO:0007669"/>
    <property type="project" value="TreeGrafter"/>
</dbReference>
<protein>
    <recommendedName>
        <fullName evidence="4">WD40-repeat-containing domain</fullName>
    </recommendedName>
</protein>
<reference evidence="2" key="1">
    <citation type="submission" date="2021-01" db="EMBL/GenBank/DDBJ databases">
        <authorList>
            <consortium name="Genoscope - CEA"/>
            <person name="William W."/>
        </authorList>
    </citation>
    <scope>NUCLEOTIDE SEQUENCE</scope>
</reference>
<accession>A0A8S1WIQ2</accession>
<dbReference type="PANTHER" id="PTHR19920">
    <property type="entry name" value="WD40 PROTEIN CIAO1"/>
    <property type="match status" value="1"/>
</dbReference>
<dbReference type="Proteomes" id="UP000689195">
    <property type="component" value="Unassembled WGS sequence"/>
</dbReference>
<feature type="repeat" description="WD" evidence="1">
    <location>
        <begin position="267"/>
        <end position="301"/>
    </location>
</feature>
<feature type="repeat" description="WD" evidence="1">
    <location>
        <begin position="312"/>
        <end position="346"/>
    </location>
</feature>
<proteinExistence type="predicted"/>
<keyword evidence="1" id="KW-0853">WD repeat</keyword>
<dbReference type="AlphaFoldDB" id="A0A8S1WIQ2"/>
<dbReference type="SMART" id="SM00320">
    <property type="entry name" value="WD40"/>
    <property type="match status" value="3"/>
</dbReference>
<name>A0A8S1WIQ2_9CILI</name>